<evidence type="ECO:0000313" key="2">
    <source>
        <dbReference type="Proteomes" id="UP000252519"/>
    </source>
</evidence>
<reference evidence="1 2" key="1">
    <citation type="submission" date="2014-10" db="EMBL/GenBank/DDBJ databases">
        <title>Draft genome of the hookworm Ancylostoma caninum.</title>
        <authorList>
            <person name="Mitreva M."/>
        </authorList>
    </citation>
    <scope>NUCLEOTIDE SEQUENCE [LARGE SCALE GENOMIC DNA]</scope>
    <source>
        <strain evidence="1 2">Baltimore</strain>
    </source>
</reference>
<dbReference type="Proteomes" id="UP000252519">
    <property type="component" value="Unassembled WGS sequence"/>
</dbReference>
<name>A0A368F983_ANCCA</name>
<protein>
    <submittedName>
        <fullName evidence="1">Uncharacterized protein</fullName>
    </submittedName>
</protein>
<sequence length="98" mass="11346">MFALTVSLSHYYLPSDCYQTSCLRMLGFSARSIFSRGVVLKNYWDDFANFIRGLFRSKQTKTRANENKTAEEVHAGEDLSKTKHNQSEDMLLHICFEV</sequence>
<accession>A0A368F983</accession>
<dbReference type="EMBL" id="JOJR01002388">
    <property type="protein sequence ID" value="RCN28706.1"/>
    <property type="molecule type" value="Genomic_DNA"/>
</dbReference>
<keyword evidence="2" id="KW-1185">Reference proteome</keyword>
<comment type="caution">
    <text evidence="1">The sequence shown here is derived from an EMBL/GenBank/DDBJ whole genome shotgun (WGS) entry which is preliminary data.</text>
</comment>
<gene>
    <name evidence="1" type="ORF">ANCCAN_25547</name>
</gene>
<dbReference type="AlphaFoldDB" id="A0A368F983"/>
<proteinExistence type="predicted"/>
<organism evidence="1 2">
    <name type="scientific">Ancylostoma caninum</name>
    <name type="common">Dog hookworm</name>
    <dbReference type="NCBI Taxonomy" id="29170"/>
    <lineage>
        <taxon>Eukaryota</taxon>
        <taxon>Metazoa</taxon>
        <taxon>Ecdysozoa</taxon>
        <taxon>Nematoda</taxon>
        <taxon>Chromadorea</taxon>
        <taxon>Rhabditida</taxon>
        <taxon>Rhabditina</taxon>
        <taxon>Rhabditomorpha</taxon>
        <taxon>Strongyloidea</taxon>
        <taxon>Ancylostomatidae</taxon>
        <taxon>Ancylostomatinae</taxon>
        <taxon>Ancylostoma</taxon>
    </lineage>
</organism>
<evidence type="ECO:0000313" key="1">
    <source>
        <dbReference type="EMBL" id="RCN28706.1"/>
    </source>
</evidence>